<keyword evidence="1" id="KW-0489">Methyltransferase</keyword>
<dbReference type="InterPro" id="IPR029063">
    <property type="entry name" value="SAM-dependent_MTases_sf"/>
</dbReference>
<dbReference type="EMBL" id="ML170173">
    <property type="protein sequence ID" value="TDL22852.1"/>
    <property type="molecule type" value="Genomic_DNA"/>
</dbReference>
<accession>A0A4Y7Q6T7</accession>
<dbReference type="SUPFAM" id="SSF53335">
    <property type="entry name" value="S-adenosyl-L-methionine-dependent methyltransferases"/>
    <property type="match status" value="1"/>
</dbReference>
<dbReference type="Pfam" id="PF13489">
    <property type="entry name" value="Methyltransf_23"/>
    <property type="match status" value="1"/>
</dbReference>
<keyword evidence="2" id="KW-1185">Reference proteome</keyword>
<dbReference type="GO" id="GO:0032259">
    <property type="term" value="P:methylation"/>
    <property type="evidence" value="ECO:0007669"/>
    <property type="project" value="UniProtKB-KW"/>
</dbReference>
<proteinExistence type="predicted"/>
<keyword evidence="1" id="KW-0808">Transferase</keyword>
<evidence type="ECO:0000313" key="2">
    <source>
        <dbReference type="Proteomes" id="UP000294933"/>
    </source>
</evidence>
<dbReference type="PANTHER" id="PTHR43591:SF24">
    <property type="entry name" value="2-METHOXY-6-POLYPRENYL-1,4-BENZOQUINOL METHYLASE, MITOCHONDRIAL"/>
    <property type="match status" value="1"/>
</dbReference>
<gene>
    <name evidence="1" type="ORF">BD410DRAFT_788215</name>
</gene>
<sequence length="273" mass="30391">MWTLLMGGLYPQQIDATVRGLLSSKDGPQPAVLDIGTGPGIWAIEMAQEFPNTKVIGIDLIDIKPTRLPPNCSLVKGDVTKGLPDFAEAFDVIHCRSVAGHVLDPVALVQTARSCLKPGGILIFADGSFIYNERKVIFKPADDDGVVPDDKSWVARYMLEVKARVPVKDTKNIPGEYLIRWMQEGGGLENIDGDFYFCPINWNGDGVKHGRELGEIMGHLMFDFVTATKSVLLINGISDEVVESWVKRIHEELDEPKVRMYLKWNMAWARKPV</sequence>
<name>A0A4Y7Q6T7_9AGAM</name>
<dbReference type="OrthoDB" id="2013972at2759"/>
<organism evidence="1 2">
    <name type="scientific">Rickenella mellea</name>
    <dbReference type="NCBI Taxonomy" id="50990"/>
    <lineage>
        <taxon>Eukaryota</taxon>
        <taxon>Fungi</taxon>
        <taxon>Dikarya</taxon>
        <taxon>Basidiomycota</taxon>
        <taxon>Agaricomycotina</taxon>
        <taxon>Agaricomycetes</taxon>
        <taxon>Hymenochaetales</taxon>
        <taxon>Rickenellaceae</taxon>
        <taxon>Rickenella</taxon>
    </lineage>
</organism>
<dbReference type="VEuPathDB" id="FungiDB:BD410DRAFT_788215"/>
<dbReference type="GO" id="GO:0008168">
    <property type="term" value="F:methyltransferase activity"/>
    <property type="evidence" value="ECO:0007669"/>
    <property type="project" value="UniProtKB-KW"/>
</dbReference>
<dbReference type="PANTHER" id="PTHR43591">
    <property type="entry name" value="METHYLTRANSFERASE"/>
    <property type="match status" value="1"/>
</dbReference>
<reference evidence="1 2" key="1">
    <citation type="submission" date="2018-06" db="EMBL/GenBank/DDBJ databases">
        <title>A transcriptomic atlas of mushroom development highlights an independent origin of complex multicellularity.</title>
        <authorList>
            <consortium name="DOE Joint Genome Institute"/>
            <person name="Krizsan K."/>
            <person name="Almasi E."/>
            <person name="Merenyi Z."/>
            <person name="Sahu N."/>
            <person name="Viragh M."/>
            <person name="Koszo T."/>
            <person name="Mondo S."/>
            <person name="Kiss B."/>
            <person name="Balint B."/>
            <person name="Kues U."/>
            <person name="Barry K."/>
            <person name="Hegedus J.C."/>
            <person name="Henrissat B."/>
            <person name="Johnson J."/>
            <person name="Lipzen A."/>
            <person name="Ohm R."/>
            <person name="Nagy I."/>
            <person name="Pangilinan J."/>
            <person name="Yan J."/>
            <person name="Xiong Y."/>
            <person name="Grigoriev I.V."/>
            <person name="Hibbett D.S."/>
            <person name="Nagy L.G."/>
        </authorList>
    </citation>
    <scope>NUCLEOTIDE SEQUENCE [LARGE SCALE GENOMIC DNA]</scope>
    <source>
        <strain evidence="1 2">SZMC22713</strain>
    </source>
</reference>
<dbReference type="AlphaFoldDB" id="A0A4Y7Q6T7"/>
<dbReference type="CDD" id="cd02440">
    <property type="entry name" value="AdoMet_MTases"/>
    <property type="match status" value="1"/>
</dbReference>
<evidence type="ECO:0000313" key="1">
    <source>
        <dbReference type="EMBL" id="TDL22852.1"/>
    </source>
</evidence>
<dbReference type="Proteomes" id="UP000294933">
    <property type="component" value="Unassembled WGS sequence"/>
</dbReference>
<dbReference type="STRING" id="50990.A0A4Y7Q6T7"/>
<dbReference type="Gene3D" id="3.40.50.150">
    <property type="entry name" value="Vaccinia Virus protein VP39"/>
    <property type="match status" value="1"/>
</dbReference>
<protein>
    <submittedName>
        <fullName evidence="1">S-adenosyl-L-methionine-dependent methyltransferase</fullName>
    </submittedName>
</protein>